<dbReference type="OrthoDB" id="2747330at2759"/>
<evidence type="ECO:0000256" key="2">
    <source>
        <dbReference type="ARBA" id="ARBA00007447"/>
    </source>
</evidence>
<reference evidence="14 15" key="1">
    <citation type="submission" date="2007-06" db="EMBL/GenBank/DDBJ databases">
        <title>The Genome Sequence of Coccidioides posadasii RMSCC_3488.</title>
        <authorList>
            <consortium name="Coccidioides Genome Resources Consortium"/>
            <consortium name="The Broad Institute Genome Sequencing Platform"/>
            <person name="Henn M.R."/>
            <person name="Sykes S."/>
            <person name="Young S."/>
            <person name="Jaffe D."/>
            <person name="Berlin A."/>
            <person name="Alvarez P."/>
            <person name="Butler J."/>
            <person name="Gnerre S."/>
            <person name="Grabherr M."/>
            <person name="Mauceli E."/>
            <person name="Brockman W."/>
            <person name="Kodira C."/>
            <person name="Alvarado L."/>
            <person name="Zeng Q."/>
            <person name="Crawford M."/>
            <person name="Antoine C."/>
            <person name="Devon K."/>
            <person name="Galgiani J."/>
            <person name="Orsborn K."/>
            <person name="Lewis M.L."/>
            <person name="Nusbaum C."/>
            <person name="Galagan J."/>
            <person name="Birren B."/>
        </authorList>
    </citation>
    <scope>NUCLEOTIDE SEQUENCE [LARGE SCALE GENOMIC DNA]</scope>
    <source>
        <strain evidence="14 15">RMSCC 3488</strain>
    </source>
</reference>
<keyword evidence="3" id="KW-0964">Secreted</keyword>
<dbReference type="CDD" id="cd06097">
    <property type="entry name" value="Aspergillopepsin_like"/>
    <property type="match status" value="1"/>
</dbReference>
<dbReference type="VEuPathDB" id="FungiDB:CPAG_02592"/>
<feature type="chain" id="PRO_5005274359" evidence="12">
    <location>
        <begin position="26"/>
        <end position="432"/>
    </location>
</feature>
<dbReference type="PANTHER" id="PTHR47966">
    <property type="entry name" value="BETA-SITE APP-CLEAVING ENZYME, ISOFORM A-RELATED"/>
    <property type="match status" value="1"/>
</dbReference>
<evidence type="ECO:0000313" key="14">
    <source>
        <dbReference type="EMBL" id="KMM66252.1"/>
    </source>
</evidence>
<dbReference type="SUPFAM" id="SSF50630">
    <property type="entry name" value="Acid proteases"/>
    <property type="match status" value="1"/>
</dbReference>
<evidence type="ECO:0000256" key="11">
    <source>
        <dbReference type="RuleBase" id="RU000454"/>
    </source>
</evidence>
<proteinExistence type="inferred from homology"/>
<dbReference type="PANTHER" id="PTHR47966:SF23">
    <property type="entry name" value="ASPARTIC ENDOPEPTIDASE, PUTATIVE (AFU_ORTHOLOGUE AFUA_2G15950)-RELATED"/>
    <property type="match status" value="1"/>
</dbReference>
<dbReference type="PRINTS" id="PR00792">
    <property type="entry name" value="PEPSIN"/>
</dbReference>
<keyword evidence="9" id="KW-0325">Glycoprotein</keyword>
<dbReference type="FunFam" id="2.40.70.10:FF:000026">
    <property type="entry name" value="Endothiapepsin"/>
    <property type="match status" value="1"/>
</dbReference>
<dbReference type="Gene3D" id="2.40.70.10">
    <property type="entry name" value="Acid Proteases"/>
    <property type="match status" value="2"/>
</dbReference>
<evidence type="ECO:0000256" key="5">
    <source>
        <dbReference type="ARBA" id="ARBA00022729"/>
    </source>
</evidence>
<protein>
    <submittedName>
        <fullName evidence="14">Penicillopepsin</fullName>
    </submittedName>
</protein>
<gene>
    <name evidence="14" type="ORF">CPAG_02592</name>
</gene>
<evidence type="ECO:0000256" key="10">
    <source>
        <dbReference type="PIRSR" id="PIRSR601461-1"/>
    </source>
</evidence>
<reference evidence="15" key="3">
    <citation type="journal article" date="2010" name="Genome Res.">
        <title>Population genomic sequencing of Coccidioides fungi reveals recent hybridization and transposon control.</title>
        <authorList>
            <person name="Neafsey D.E."/>
            <person name="Barker B.M."/>
            <person name="Sharpton T.J."/>
            <person name="Stajich J.E."/>
            <person name="Park D.J."/>
            <person name="Whiston E."/>
            <person name="Hung C.-Y."/>
            <person name="McMahan C."/>
            <person name="White J."/>
            <person name="Sykes S."/>
            <person name="Heiman D."/>
            <person name="Young S."/>
            <person name="Zeng Q."/>
            <person name="Abouelleil A."/>
            <person name="Aftuck L."/>
            <person name="Bessette D."/>
            <person name="Brown A."/>
            <person name="FitzGerald M."/>
            <person name="Lui A."/>
            <person name="Macdonald J.P."/>
            <person name="Priest M."/>
            <person name="Orbach M.J."/>
            <person name="Galgiani J.N."/>
            <person name="Kirkland T.N."/>
            <person name="Cole G.T."/>
            <person name="Birren B.W."/>
            <person name="Henn M.R."/>
            <person name="Taylor J.W."/>
            <person name="Rounsley S.D."/>
        </authorList>
    </citation>
    <scope>NUCLEOTIDE SEQUENCE [LARGE SCALE GENOMIC DNA]</scope>
    <source>
        <strain evidence="15">RMSCC 3488</strain>
    </source>
</reference>
<organism evidence="14 15">
    <name type="scientific">Coccidioides posadasii RMSCC 3488</name>
    <dbReference type="NCBI Taxonomy" id="454284"/>
    <lineage>
        <taxon>Eukaryota</taxon>
        <taxon>Fungi</taxon>
        <taxon>Dikarya</taxon>
        <taxon>Ascomycota</taxon>
        <taxon>Pezizomycotina</taxon>
        <taxon>Eurotiomycetes</taxon>
        <taxon>Eurotiomycetidae</taxon>
        <taxon>Onygenales</taxon>
        <taxon>Onygenaceae</taxon>
        <taxon>Coccidioides</taxon>
    </lineage>
</organism>
<dbReference type="EMBL" id="DS268109">
    <property type="protein sequence ID" value="KMM66252.1"/>
    <property type="molecule type" value="Genomic_DNA"/>
</dbReference>
<name>A0A0J6I4F5_COCPO</name>
<dbReference type="PROSITE" id="PS51767">
    <property type="entry name" value="PEPTIDASE_A1"/>
    <property type="match status" value="1"/>
</dbReference>
<comment type="similarity">
    <text evidence="2 11">Belongs to the peptidase A1 family.</text>
</comment>
<feature type="domain" description="Peptidase A1" evidence="13">
    <location>
        <begin position="112"/>
        <end position="429"/>
    </location>
</feature>
<dbReference type="Proteomes" id="UP000054567">
    <property type="component" value="Unassembled WGS sequence"/>
</dbReference>
<keyword evidence="4 11" id="KW-0645">Protease</keyword>
<evidence type="ECO:0000256" key="9">
    <source>
        <dbReference type="ARBA" id="ARBA00023180"/>
    </source>
</evidence>
<feature type="signal peptide" evidence="12">
    <location>
        <begin position="1"/>
        <end position="25"/>
    </location>
</feature>
<keyword evidence="6 11" id="KW-0064">Aspartyl protease</keyword>
<dbReference type="AlphaFoldDB" id="A0A0J6I4F5"/>
<keyword evidence="8" id="KW-0865">Zymogen</keyword>
<dbReference type="GO" id="GO:0006508">
    <property type="term" value="P:proteolysis"/>
    <property type="evidence" value="ECO:0007669"/>
    <property type="project" value="UniProtKB-KW"/>
</dbReference>
<comment type="subcellular location">
    <subcellularLocation>
        <location evidence="1">Secreted</location>
    </subcellularLocation>
</comment>
<evidence type="ECO:0000259" key="13">
    <source>
        <dbReference type="PROSITE" id="PS51767"/>
    </source>
</evidence>
<dbReference type="InterPro" id="IPR001461">
    <property type="entry name" value="Aspartic_peptidase_A1"/>
</dbReference>
<dbReference type="Pfam" id="PF00026">
    <property type="entry name" value="Asp"/>
    <property type="match status" value="1"/>
</dbReference>
<evidence type="ECO:0000256" key="3">
    <source>
        <dbReference type="ARBA" id="ARBA00022525"/>
    </source>
</evidence>
<evidence type="ECO:0000256" key="1">
    <source>
        <dbReference type="ARBA" id="ARBA00004613"/>
    </source>
</evidence>
<dbReference type="InterPro" id="IPR033121">
    <property type="entry name" value="PEPTIDASE_A1"/>
</dbReference>
<evidence type="ECO:0000256" key="12">
    <source>
        <dbReference type="SAM" id="SignalP"/>
    </source>
</evidence>
<evidence type="ECO:0000256" key="6">
    <source>
        <dbReference type="ARBA" id="ARBA00022750"/>
    </source>
</evidence>
<keyword evidence="7 11" id="KW-0378">Hydrolase</keyword>
<dbReference type="InterPro" id="IPR021109">
    <property type="entry name" value="Peptidase_aspartic_dom_sf"/>
</dbReference>
<dbReference type="GO" id="GO:0004190">
    <property type="term" value="F:aspartic-type endopeptidase activity"/>
    <property type="evidence" value="ECO:0007669"/>
    <property type="project" value="UniProtKB-KW"/>
</dbReference>
<reference evidence="15" key="2">
    <citation type="journal article" date="2009" name="Genome Res.">
        <title>Comparative genomic analyses of the human fungal pathogens Coccidioides and their relatives.</title>
        <authorList>
            <person name="Sharpton T.J."/>
            <person name="Stajich J.E."/>
            <person name="Rounsley S.D."/>
            <person name="Gardner M.J."/>
            <person name="Wortman J.R."/>
            <person name="Jordar V.S."/>
            <person name="Maiti R."/>
            <person name="Kodira C.D."/>
            <person name="Neafsey D.E."/>
            <person name="Zeng Q."/>
            <person name="Hung C.-Y."/>
            <person name="McMahan C."/>
            <person name="Muszewska A."/>
            <person name="Grynberg M."/>
            <person name="Mandel M.A."/>
            <person name="Kellner E.M."/>
            <person name="Barker B.M."/>
            <person name="Galgiani J.N."/>
            <person name="Orbach M.J."/>
            <person name="Kirkland T.N."/>
            <person name="Cole G.T."/>
            <person name="Henn M.R."/>
            <person name="Birren B.W."/>
            <person name="Taylor J.W."/>
        </authorList>
    </citation>
    <scope>NUCLEOTIDE SEQUENCE [LARGE SCALE GENOMIC DNA]</scope>
    <source>
        <strain evidence="15">RMSCC 3488</strain>
    </source>
</reference>
<dbReference type="InterPro" id="IPR034163">
    <property type="entry name" value="Aspergillopepsin-like_cat_dom"/>
</dbReference>
<evidence type="ECO:0000313" key="15">
    <source>
        <dbReference type="Proteomes" id="UP000054567"/>
    </source>
</evidence>
<evidence type="ECO:0000256" key="7">
    <source>
        <dbReference type="ARBA" id="ARBA00022801"/>
    </source>
</evidence>
<dbReference type="InterPro" id="IPR001969">
    <property type="entry name" value="Aspartic_peptidase_AS"/>
</dbReference>
<evidence type="ECO:0000256" key="4">
    <source>
        <dbReference type="ARBA" id="ARBA00022670"/>
    </source>
</evidence>
<keyword evidence="5 12" id="KW-0732">Signal</keyword>
<dbReference type="GO" id="GO:0005576">
    <property type="term" value="C:extracellular region"/>
    <property type="evidence" value="ECO:0007669"/>
    <property type="project" value="UniProtKB-SubCell"/>
</dbReference>
<feature type="active site" evidence="10">
    <location>
        <position position="316"/>
    </location>
</feature>
<evidence type="ECO:0000256" key="8">
    <source>
        <dbReference type="ARBA" id="ARBA00023145"/>
    </source>
</evidence>
<sequence length="432" mass="46487">MNLSPNMHFLSLMPGLLLLSLQVHTSPTPLKKTIRSVRIERIRQPNYVPDGPGALKKAYAKFGIIPSGISFDSFEDFTPFSSDNVRNTVSKAMQANETGIVTNTPTNNDVEYLSPVTIGGQKFVMNLDTGSSDTWVFNTQLSEDAKRGHSIFDPAKSKTFSDLEDATFNITYGDASFAFGRVGIDTVDIGGATVQKQAVGLPTDVSGSFILDQASDGLIGLGFDELNTVEPQQQKSFFTNLAANLDEPVLAAQLKKGAPGSYEFGSIDETKFKGDLVTIPVNNSRGFWEVKSTMFKVGKAEQLHRITKGVGSAIADTGTTLMLVNEEIVNSYYDQVDNARSVYAAGGFIFPCNATLPDLYVSLGDTHLARIPGDLMNFSKVGLSTETGEELCFGGVQSNSGSGLQVFGDVLFKAIFVVFDLRGPSLHVAGHA</sequence>
<dbReference type="PROSITE" id="PS00141">
    <property type="entry name" value="ASP_PROTEASE"/>
    <property type="match status" value="2"/>
</dbReference>
<feature type="active site" evidence="10">
    <location>
        <position position="128"/>
    </location>
</feature>
<accession>A0A0J6I4F5</accession>